<dbReference type="GO" id="GO:0008324">
    <property type="term" value="F:monoatomic cation transmembrane transporter activity"/>
    <property type="evidence" value="ECO:0007669"/>
    <property type="project" value="InterPro"/>
</dbReference>
<evidence type="ECO:0000256" key="6">
    <source>
        <dbReference type="ARBA" id="ARBA00023136"/>
    </source>
</evidence>
<feature type="domain" description="Cation efflux protein transmembrane" evidence="8">
    <location>
        <begin position="20"/>
        <end position="214"/>
    </location>
</feature>
<comment type="similarity">
    <text evidence="2">Belongs to the cation diffusion facilitator (CDF) transporter (TC 2.A.4) family.</text>
</comment>
<dbReference type="InterPro" id="IPR036837">
    <property type="entry name" value="Cation_efflux_CTD_sf"/>
</dbReference>
<dbReference type="SUPFAM" id="SSF161111">
    <property type="entry name" value="Cation efflux protein transmembrane domain-like"/>
    <property type="match status" value="1"/>
</dbReference>
<keyword evidence="5 7" id="KW-1133">Transmembrane helix</keyword>
<dbReference type="PANTHER" id="PTHR43840:SF15">
    <property type="entry name" value="MITOCHONDRIAL METAL TRANSPORTER 1-RELATED"/>
    <property type="match status" value="1"/>
</dbReference>
<dbReference type="InterPro" id="IPR002524">
    <property type="entry name" value="Cation_efflux"/>
</dbReference>
<dbReference type="STRING" id="1464123.SAMN05444126_11947"/>
<organism evidence="10 11">
    <name type="scientific">Salisediminibacterium halotolerans</name>
    <dbReference type="NCBI Taxonomy" id="517425"/>
    <lineage>
        <taxon>Bacteria</taxon>
        <taxon>Bacillati</taxon>
        <taxon>Bacillota</taxon>
        <taxon>Bacilli</taxon>
        <taxon>Bacillales</taxon>
        <taxon>Bacillaceae</taxon>
        <taxon>Salisediminibacterium</taxon>
    </lineage>
</organism>
<keyword evidence="6 7" id="KW-0472">Membrane</keyword>
<dbReference type="Gene3D" id="3.30.70.1350">
    <property type="entry name" value="Cation efflux protein, cytoplasmic domain"/>
    <property type="match status" value="1"/>
</dbReference>
<feature type="domain" description="Cation efflux protein cytoplasmic" evidence="9">
    <location>
        <begin position="230"/>
        <end position="298"/>
    </location>
</feature>
<dbReference type="SUPFAM" id="SSF160240">
    <property type="entry name" value="Cation efflux protein cytoplasmic domain-like"/>
    <property type="match status" value="1"/>
</dbReference>
<comment type="subcellular location">
    <subcellularLocation>
        <location evidence="1">Membrane</location>
        <topology evidence="1">Multi-pass membrane protein</topology>
    </subcellularLocation>
</comment>
<dbReference type="InterPro" id="IPR027470">
    <property type="entry name" value="Cation_efflux_CTD"/>
</dbReference>
<feature type="transmembrane region" description="Helical" evidence="7">
    <location>
        <begin position="117"/>
        <end position="136"/>
    </location>
</feature>
<comment type="caution">
    <text evidence="10">The sequence shown here is derived from an EMBL/GenBank/DDBJ whole genome shotgun (WGS) entry which is preliminary data.</text>
</comment>
<dbReference type="Proteomes" id="UP000199318">
    <property type="component" value="Unassembled WGS sequence"/>
</dbReference>
<evidence type="ECO:0000256" key="5">
    <source>
        <dbReference type="ARBA" id="ARBA00022989"/>
    </source>
</evidence>
<feature type="transmembrane region" description="Helical" evidence="7">
    <location>
        <begin position="184"/>
        <end position="203"/>
    </location>
</feature>
<dbReference type="AlphaFoldDB" id="A0A1H9VC49"/>
<dbReference type="InterPro" id="IPR058533">
    <property type="entry name" value="Cation_efflux_TM"/>
</dbReference>
<protein>
    <submittedName>
        <fullName evidence="10">Cation diffusion facilitator family transporter</fullName>
    </submittedName>
</protein>
<evidence type="ECO:0000256" key="4">
    <source>
        <dbReference type="ARBA" id="ARBA00022692"/>
    </source>
</evidence>
<evidence type="ECO:0000256" key="1">
    <source>
        <dbReference type="ARBA" id="ARBA00004141"/>
    </source>
</evidence>
<dbReference type="NCBIfam" id="TIGR01297">
    <property type="entry name" value="CDF"/>
    <property type="match status" value="1"/>
</dbReference>
<reference evidence="11" key="1">
    <citation type="submission" date="2016-10" db="EMBL/GenBank/DDBJ databases">
        <authorList>
            <person name="de Groot N.N."/>
        </authorList>
    </citation>
    <scope>NUCLEOTIDE SEQUENCE [LARGE SCALE GENOMIC DNA]</scope>
    <source>
        <strain evidence="11">10nlg</strain>
    </source>
</reference>
<dbReference type="Pfam" id="PF01545">
    <property type="entry name" value="Cation_efflux"/>
    <property type="match status" value="1"/>
</dbReference>
<proteinExistence type="inferred from homology"/>
<evidence type="ECO:0000256" key="2">
    <source>
        <dbReference type="ARBA" id="ARBA00008114"/>
    </source>
</evidence>
<sequence>MQHMNSSDIQRYKKVRFGAWIGIIGNIVLAVMKGIVGVTANSRALVADAVHSASDVIGSVAVLIGVRAAKLPPDEDHPYGHGKAETVTAIIVAVLLFIVGFELALNAGQSFFEPVRVPGTAAIIAVLISIVIKELMFRYKIYLGKRYNSDALITDAWHHRSDVFSSTAALIGISLSILGSRMDIAWLAYMDSAAGFFVSLLVMRIGWKLGSEAIHNTLDHVMHKEDTAFLYRRAEAVEGVEAIDELLARELGHYVIVDIKVAVDPHITVEEGHQIGKQVKKALMQENYIKDVRVHINPSGAEEEN</sequence>
<feature type="transmembrane region" description="Helical" evidence="7">
    <location>
        <begin position="20"/>
        <end position="38"/>
    </location>
</feature>
<keyword evidence="4 7" id="KW-0812">Transmembrane</keyword>
<evidence type="ECO:0000256" key="7">
    <source>
        <dbReference type="SAM" id="Phobius"/>
    </source>
</evidence>
<evidence type="ECO:0000259" key="8">
    <source>
        <dbReference type="Pfam" id="PF01545"/>
    </source>
</evidence>
<dbReference type="PANTHER" id="PTHR43840">
    <property type="entry name" value="MITOCHONDRIAL METAL TRANSPORTER 1-RELATED"/>
    <property type="match status" value="1"/>
</dbReference>
<dbReference type="EMBL" id="FOGV01000019">
    <property type="protein sequence ID" value="SES19014.1"/>
    <property type="molecule type" value="Genomic_DNA"/>
</dbReference>
<feature type="transmembrane region" description="Helical" evidence="7">
    <location>
        <begin position="87"/>
        <end position="105"/>
    </location>
</feature>
<keyword evidence="3" id="KW-0813">Transport</keyword>
<dbReference type="Gene3D" id="1.20.1510.10">
    <property type="entry name" value="Cation efflux protein transmembrane domain"/>
    <property type="match status" value="1"/>
</dbReference>
<dbReference type="FunFam" id="1.20.1510.10:FF:000006">
    <property type="entry name" value="Divalent cation efflux transporter"/>
    <property type="match status" value="1"/>
</dbReference>
<evidence type="ECO:0000313" key="11">
    <source>
        <dbReference type="Proteomes" id="UP000199318"/>
    </source>
</evidence>
<evidence type="ECO:0000259" key="9">
    <source>
        <dbReference type="Pfam" id="PF16916"/>
    </source>
</evidence>
<dbReference type="InterPro" id="IPR027469">
    <property type="entry name" value="Cation_efflux_TMD_sf"/>
</dbReference>
<evidence type="ECO:0000313" key="10">
    <source>
        <dbReference type="EMBL" id="SES19014.1"/>
    </source>
</evidence>
<dbReference type="Pfam" id="PF16916">
    <property type="entry name" value="ZT_dimer"/>
    <property type="match status" value="1"/>
</dbReference>
<dbReference type="GO" id="GO:0016020">
    <property type="term" value="C:membrane"/>
    <property type="evidence" value="ECO:0007669"/>
    <property type="project" value="UniProtKB-SubCell"/>
</dbReference>
<name>A0A1H9VC49_9BACI</name>
<accession>A0A1H9VC49</accession>
<dbReference type="InterPro" id="IPR050291">
    <property type="entry name" value="CDF_Transporter"/>
</dbReference>
<evidence type="ECO:0000256" key="3">
    <source>
        <dbReference type="ARBA" id="ARBA00022448"/>
    </source>
</evidence>
<feature type="transmembrane region" description="Helical" evidence="7">
    <location>
        <begin position="157"/>
        <end position="178"/>
    </location>
</feature>
<gene>
    <name evidence="10" type="ORF">SAMN05444126_11947</name>
</gene>
<keyword evidence="11" id="KW-1185">Reference proteome</keyword>